<gene>
    <name evidence="2" type="ORF">EST38_g9022</name>
</gene>
<evidence type="ECO:0000256" key="1">
    <source>
        <dbReference type="SAM" id="MobiDB-lite"/>
    </source>
</evidence>
<feature type="region of interest" description="Disordered" evidence="1">
    <location>
        <begin position="84"/>
        <end position="120"/>
    </location>
</feature>
<dbReference type="Proteomes" id="UP000290288">
    <property type="component" value="Unassembled WGS sequence"/>
</dbReference>
<reference evidence="2 3" key="1">
    <citation type="submission" date="2019-01" db="EMBL/GenBank/DDBJ databases">
        <title>Draft genome sequence of Psathyrella aberdarensis IHI B618.</title>
        <authorList>
            <person name="Buettner E."/>
            <person name="Kellner H."/>
        </authorList>
    </citation>
    <scope>NUCLEOTIDE SEQUENCE [LARGE SCALE GENOMIC DNA]</scope>
    <source>
        <strain evidence="2 3">IHI B618</strain>
    </source>
</reference>
<sequence>MPVVLRVTDLEPRHQTIADAEACPPNPQLFQCPKCDHQFSAPGDVARTDVPHADKKETKEHQYAIERAQAERESISELPSSAIRHTVDPPLVGPSTANTSTADTLTAGPSTTRSSGSARGLEDVEPVILGTKRMPIFVDDSDDEEPVAVKRTRLSEEEWTLGQDEEVCQAVADLFNALLALT</sequence>
<dbReference type="EMBL" id="SDEE01000397">
    <property type="protein sequence ID" value="RXW16840.1"/>
    <property type="molecule type" value="Genomic_DNA"/>
</dbReference>
<organism evidence="2 3">
    <name type="scientific">Candolleomyces aberdarensis</name>
    <dbReference type="NCBI Taxonomy" id="2316362"/>
    <lineage>
        <taxon>Eukaryota</taxon>
        <taxon>Fungi</taxon>
        <taxon>Dikarya</taxon>
        <taxon>Basidiomycota</taxon>
        <taxon>Agaricomycotina</taxon>
        <taxon>Agaricomycetes</taxon>
        <taxon>Agaricomycetidae</taxon>
        <taxon>Agaricales</taxon>
        <taxon>Agaricineae</taxon>
        <taxon>Psathyrellaceae</taxon>
        <taxon>Candolleomyces</taxon>
    </lineage>
</organism>
<comment type="caution">
    <text evidence="2">The sequence shown here is derived from an EMBL/GenBank/DDBJ whole genome shotgun (WGS) entry which is preliminary data.</text>
</comment>
<keyword evidence="3" id="KW-1185">Reference proteome</keyword>
<feature type="compositionally biased region" description="Polar residues" evidence="1">
    <location>
        <begin position="95"/>
        <end position="117"/>
    </location>
</feature>
<proteinExistence type="predicted"/>
<evidence type="ECO:0000313" key="3">
    <source>
        <dbReference type="Proteomes" id="UP000290288"/>
    </source>
</evidence>
<evidence type="ECO:0000313" key="2">
    <source>
        <dbReference type="EMBL" id="RXW16840.1"/>
    </source>
</evidence>
<protein>
    <submittedName>
        <fullName evidence="2">Uncharacterized protein</fullName>
    </submittedName>
</protein>
<accession>A0A4Q2DB05</accession>
<name>A0A4Q2DB05_9AGAR</name>
<dbReference type="AlphaFoldDB" id="A0A4Q2DB05"/>